<accession>A0A5C3NYQ6</accession>
<reference evidence="1 2" key="1">
    <citation type="journal article" date="2019" name="Nat. Ecol. Evol.">
        <title>Megaphylogeny resolves global patterns of mushroom evolution.</title>
        <authorList>
            <person name="Varga T."/>
            <person name="Krizsan K."/>
            <person name="Foldi C."/>
            <person name="Dima B."/>
            <person name="Sanchez-Garcia M."/>
            <person name="Sanchez-Ramirez S."/>
            <person name="Szollosi G.J."/>
            <person name="Szarkandi J.G."/>
            <person name="Papp V."/>
            <person name="Albert L."/>
            <person name="Andreopoulos W."/>
            <person name="Angelini C."/>
            <person name="Antonin V."/>
            <person name="Barry K.W."/>
            <person name="Bougher N.L."/>
            <person name="Buchanan P."/>
            <person name="Buyck B."/>
            <person name="Bense V."/>
            <person name="Catcheside P."/>
            <person name="Chovatia M."/>
            <person name="Cooper J."/>
            <person name="Damon W."/>
            <person name="Desjardin D."/>
            <person name="Finy P."/>
            <person name="Geml J."/>
            <person name="Haridas S."/>
            <person name="Hughes K."/>
            <person name="Justo A."/>
            <person name="Karasinski D."/>
            <person name="Kautmanova I."/>
            <person name="Kiss B."/>
            <person name="Kocsube S."/>
            <person name="Kotiranta H."/>
            <person name="LaButti K.M."/>
            <person name="Lechner B.E."/>
            <person name="Liimatainen K."/>
            <person name="Lipzen A."/>
            <person name="Lukacs Z."/>
            <person name="Mihaltcheva S."/>
            <person name="Morgado L.N."/>
            <person name="Niskanen T."/>
            <person name="Noordeloos M.E."/>
            <person name="Ohm R.A."/>
            <person name="Ortiz-Santana B."/>
            <person name="Ovrebo C."/>
            <person name="Racz N."/>
            <person name="Riley R."/>
            <person name="Savchenko A."/>
            <person name="Shiryaev A."/>
            <person name="Soop K."/>
            <person name="Spirin V."/>
            <person name="Szebenyi C."/>
            <person name="Tomsovsky M."/>
            <person name="Tulloss R.E."/>
            <person name="Uehling J."/>
            <person name="Grigoriev I.V."/>
            <person name="Vagvolgyi C."/>
            <person name="Papp T."/>
            <person name="Martin F.M."/>
            <person name="Miettinen O."/>
            <person name="Hibbett D.S."/>
            <person name="Nagy L.G."/>
        </authorList>
    </citation>
    <scope>NUCLEOTIDE SEQUENCE [LARGE SCALE GENOMIC DNA]</scope>
    <source>
        <strain evidence="1 2">HHB13444</strain>
    </source>
</reference>
<dbReference type="InParanoid" id="A0A5C3NYQ6"/>
<dbReference type="EMBL" id="ML211480">
    <property type="protein sequence ID" value="TFK82494.1"/>
    <property type="molecule type" value="Genomic_DNA"/>
</dbReference>
<name>A0A5C3NYQ6_9APHY</name>
<protein>
    <recommendedName>
        <fullName evidence="3">F-box domain-containing protein</fullName>
    </recommendedName>
</protein>
<organism evidence="1 2">
    <name type="scientific">Polyporus arcularius HHB13444</name>
    <dbReference type="NCBI Taxonomy" id="1314778"/>
    <lineage>
        <taxon>Eukaryota</taxon>
        <taxon>Fungi</taxon>
        <taxon>Dikarya</taxon>
        <taxon>Basidiomycota</taxon>
        <taxon>Agaricomycotina</taxon>
        <taxon>Agaricomycetes</taxon>
        <taxon>Polyporales</taxon>
        <taxon>Polyporaceae</taxon>
        <taxon>Polyporus</taxon>
    </lineage>
</organism>
<dbReference type="Proteomes" id="UP000308197">
    <property type="component" value="Unassembled WGS sequence"/>
</dbReference>
<gene>
    <name evidence="1" type="ORF">K466DRAFT_666480</name>
</gene>
<evidence type="ECO:0008006" key="3">
    <source>
        <dbReference type="Google" id="ProtNLM"/>
    </source>
</evidence>
<dbReference type="AlphaFoldDB" id="A0A5C3NYQ6"/>
<evidence type="ECO:0000313" key="1">
    <source>
        <dbReference type="EMBL" id="TFK82494.1"/>
    </source>
</evidence>
<keyword evidence="2" id="KW-1185">Reference proteome</keyword>
<proteinExistence type="predicted"/>
<evidence type="ECO:0000313" key="2">
    <source>
        <dbReference type="Proteomes" id="UP000308197"/>
    </source>
</evidence>
<sequence length="482" mass="54830">MSYEGAKCMLSRTVDLHYTSDFLSFGQFMLRDRAVRLPLLQRLVIRCRYIPGEASIGLLLTVLPLAFNLYHLEVIPLENASPSVIREMSSAIVSLTSLRHLELGATERNLANIYHVLSNIRSPLLSVVVLLPLLGETPRRGVMYSRRRDPIFLLSHMKATLEQIEVGGLATFGSYTCQYLRVKKFTHPTYEQSTTIMKPIISSFPNLHTLQIGIRATHARPSLSPNEDIRELRHASKNTIQQCHDLNKRDQIMHGRWSKLDSFTGTIIDAYATGLSCHVATAHLYSTGGKREAELMMLSTILTDWQPTFLRLALKVHDPAGHIRIFSSSVSWPKSLATLELRVSIVKEEFYFDEYFNCIGRVLATTSISALRLEVRCANTSWNKDETQRGPGAWRANCQDPDWDGPDAICWTADALLQEDLPQRVRACMRSIPTLRQVTLLWARCWSTVPDRVIGIDLDNVPYSWDRPGEPSDMWERWGSYR</sequence>